<feature type="region of interest" description="Disordered" evidence="1">
    <location>
        <begin position="1"/>
        <end position="40"/>
    </location>
</feature>
<proteinExistence type="predicted"/>
<accession>A0A8D8W3N5</accession>
<dbReference type="EMBL" id="HBUF01138956">
    <property type="protein sequence ID" value="CAG6645868.1"/>
    <property type="molecule type" value="Transcribed_RNA"/>
</dbReference>
<sequence length="175" mass="20762">MNRTRPRNTRSYLERQKPRKMAAETMRQTPPSQQKKTRLKTRPQFFSARHSLSTTLEDIVRHICHSRDSNSVLWCILRRTMTSVWCSQGCKYKEPGPKWKMSLLPRRKLFNEKQGKEWEVTKRSLVLRPYWILKYIFGVTNIGRGNHATLTEFTRVSNGTNTIKLIMIWTTPLPR</sequence>
<reference evidence="2" key="1">
    <citation type="submission" date="2021-05" db="EMBL/GenBank/DDBJ databases">
        <authorList>
            <person name="Alioto T."/>
            <person name="Alioto T."/>
            <person name="Gomez Garrido J."/>
        </authorList>
    </citation>
    <scope>NUCLEOTIDE SEQUENCE</scope>
</reference>
<name>A0A8D8W3N5_9HEMI</name>
<organism evidence="2">
    <name type="scientific">Cacopsylla melanoneura</name>
    <dbReference type="NCBI Taxonomy" id="428564"/>
    <lineage>
        <taxon>Eukaryota</taxon>
        <taxon>Metazoa</taxon>
        <taxon>Ecdysozoa</taxon>
        <taxon>Arthropoda</taxon>
        <taxon>Hexapoda</taxon>
        <taxon>Insecta</taxon>
        <taxon>Pterygota</taxon>
        <taxon>Neoptera</taxon>
        <taxon>Paraneoptera</taxon>
        <taxon>Hemiptera</taxon>
        <taxon>Sternorrhyncha</taxon>
        <taxon>Psylloidea</taxon>
        <taxon>Psyllidae</taxon>
        <taxon>Psyllinae</taxon>
        <taxon>Cacopsylla</taxon>
    </lineage>
</organism>
<evidence type="ECO:0000256" key="1">
    <source>
        <dbReference type="SAM" id="MobiDB-lite"/>
    </source>
</evidence>
<protein>
    <submittedName>
        <fullName evidence="2">Uncharacterized protein</fullName>
    </submittedName>
</protein>
<dbReference type="AlphaFoldDB" id="A0A8D8W3N5"/>
<evidence type="ECO:0000313" key="2">
    <source>
        <dbReference type="EMBL" id="CAG6645868.1"/>
    </source>
</evidence>